<keyword evidence="5 6" id="KW-0119">Carbohydrate metabolism</keyword>
<evidence type="ECO:0000256" key="6">
    <source>
        <dbReference type="HAMAP-Rule" id="MF_01661"/>
    </source>
</evidence>
<keyword evidence="3 6" id="KW-0963">Cytoplasm</keyword>
<dbReference type="InterPro" id="IPR023750">
    <property type="entry name" value="RbsD-like_sf"/>
</dbReference>
<dbReference type="GO" id="GO:0048029">
    <property type="term" value="F:monosaccharide binding"/>
    <property type="evidence" value="ECO:0007669"/>
    <property type="project" value="InterPro"/>
</dbReference>
<dbReference type="GO" id="GO:0062193">
    <property type="term" value="F:D-ribose pyranase activity"/>
    <property type="evidence" value="ECO:0007669"/>
    <property type="project" value="UniProtKB-EC"/>
</dbReference>
<dbReference type="GO" id="GO:0019303">
    <property type="term" value="P:D-ribose catabolic process"/>
    <property type="evidence" value="ECO:0007669"/>
    <property type="project" value="UniProtKB-UniRule"/>
</dbReference>
<comment type="similarity">
    <text evidence="6">Belongs to the RbsD / FucU family. RbsD subfamily.</text>
</comment>
<comment type="pathway">
    <text evidence="6">Carbohydrate metabolism; D-ribose degradation; D-ribose 5-phosphate from beta-D-ribopyranose: step 1/2.</text>
</comment>
<feature type="binding site" evidence="6">
    <location>
        <position position="28"/>
    </location>
    <ligand>
        <name>substrate</name>
    </ligand>
</feature>
<dbReference type="PANTHER" id="PTHR37831:SF1">
    <property type="entry name" value="D-RIBOSE PYRANASE"/>
    <property type="match status" value="1"/>
</dbReference>
<organism evidence="7 8">
    <name type="scientific">Phocoenobacter skyensis</name>
    <dbReference type="NCBI Taxonomy" id="97481"/>
    <lineage>
        <taxon>Bacteria</taxon>
        <taxon>Pseudomonadati</taxon>
        <taxon>Pseudomonadota</taxon>
        <taxon>Gammaproteobacteria</taxon>
        <taxon>Pasteurellales</taxon>
        <taxon>Pasteurellaceae</taxon>
        <taxon>Phocoenobacter</taxon>
    </lineage>
</organism>
<dbReference type="GO" id="GO:0016872">
    <property type="term" value="F:intramolecular lyase activity"/>
    <property type="evidence" value="ECO:0007669"/>
    <property type="project" value="UniProtKB-UniRule"/>
</dbReference>
<accession>A0AAJ6P0M7</accession>
<comment type="caution">
    <text evidence="7">The sequence shown here is derived from an EMBL/GenBank/DDBJ whole genome shotgun (WGS) entry which is preliminary data.</text>
</comment>
<feature type="active site" description="Proton donor" evidence="6">
    <location>
        <position position="20"/>
    </location>
</feature>
<dbReference type="InterPro" id="IPR023064">
    <property type="entry name" value="D-ribose_pyranase"/>
</dbReference>
<sequence>MKKTSLLNAPLSQLIAKMGHTDGITLCDAGLPIPEKINRIDLAITKGIPSFLDLFEATITELFVERVLLAGEIQKINPSIHSMILEKLSELEKQQGNQIQIDYVSHEQFKQKANESKGIVRSGECSPYANIILYSGVPF</sequence>
<keyword evidence="4 6" id="KW-0413">Isomerase</keyword>
<dbReference type="Gene3D" id="3.40.1650.10">
    <property type="entry name" value="RbsD-like domain"/>
    <property type="match status" value="1"/>
</dbReference>
<dbReference type="AlphaFoldDB" id="A0AAJ6P0M7"/>
<dbReference type="SUPFAM" id="SSF102546">
    <property type="entry name" value="RbsD-like"/>
    <property type="match status" value="1"/>
</dbReference>
<dbReference type="RefSeq" id="WP_306374610.1">
    <property type="nucleotide sequence ID" value="NZ_JASAYK010000006.1"/>
</dbReference>
<dbReference type="HAMAP" id="MF_01661">
    <property type="entry name" value="D_rib_pyranase"/>
    <property type="match status" value="1"/>
</dbReference>
<comment type="catalytic activity">
    <reaction evidence="1 6">
        <text>beta-D-ribopyranose = beta-D-ribofuranose</text>
        <dbReference type="Rhea" id="RHEA:25432"/>
        <dbReference type="ChEBI" id="CHEBI:27476"/>
        <dbReference type="ChEBI" id="CHEBI:47002"/>
        <dbReference type="EC" id="5.4.99.62"/>
    </reaction>
</comment>
<evidence type="ECO:0000256" key="1">
    <source>
        <dbReference type="ARBA" id="ARBA00000223"/>
    </source>
</evidence>
<dbReference type="PANTHER" id="PTHR37831">
    <property type="entry name" value="D-RIBOSE PYRANASE"/>
    <property type="match status" value="1"/>
</dbReference>
<comment type="function">
    <text evidence="6">Catalyzes the interconversion of beta-pyran and beta-furan forms of D-ribose.</text>
</comment>
<comment type="subcellular location">
    <subcellularLocation>
        <location evidence="6">Cytoplasm</location>
    </subcellularLocation>
</comment>
<dbReference type="GO" id="GO:0005829">
    <property type="term" value="C:cytosol"/>
    <property type="evidence" value="ECO:0007669"/>
    <property type="project" value="TreeGrafter"/>
</dbReference>
<feature type="binding site" evidence="6">
    <location>
        <begin position="128"/>
        <end position="130"/>
    </location>
    <ligand>
        <name>substrate</name>
    </ligand>
</feature>
<feature type="binding site" evidence="6">
    <location>
        <position position="106"/>
    </location>
    <ligand>
        <name>substrate</name>
    </ligand>
</feature>
<comment type="subunit">
    <text evidence="6">Homodecamer.</text>
</comment>
<dbReference type="Proteomes" id="UP001236239">
    <property type="component" value="Unassembled WGS sequence"/>
</dbReference>
<dbReference type="InterPro" id="IPR007721">
    <property type="entry name" value="RbsD_FucU"/>
</dbReference>
<proteinExistence type="inferred from homology"/>
<evidence type="ECO:0000256" key="3">
    <source>
        <dbReference type="ARBA" id="ARBA00022490"/>
    </source>
</evidence>
<evidence type="ECO:0000313" key="7">
    <source>
        <dbReference type="EMBL" id="MDP8172743.1"/>
    </source>
</evidence>
<dbReference type="EMBL" id="JASAYQ010000007">
    <property type="protein sequence ID" value="MDP8172743.1"/>
    <property type="molecule type" value="Genomic_DNA"/>
</dbReference>
<evidence type="ECO:0000256" key="5">
    <source>
        <dbReference type="ARBA" id="ARBA00023277"/>
    </source>
</evidence>
<name>A0AAJ6P0M7_9PAST</name>
<gene>
    <name evidence="6 7" type="primary">rbsD</name>
    <name evidence="7" type="ORF">QJU93_05165</name>
</gene>
<reference evidence="7" key="1">
    <citation type="journal article" date="2023" name="Front. Microbiol.">
        <title>Phylogeography and host specificity of Pasteurellaceae pathogenic to sea-farmed fish in the north-east Atlantic.</title>
        <authorList>
            <person name="Gulla S."/>
            <person name="Colquhoun D.J."/>
            <person name="Olsen A.B."/>
            <person name="Spilsberg B."/>
            <person name="Lagesen K."/>
            <person name="Aakesson C.P."/>
            <person name="Strom S."/>
            <person name="Manji F."/>
            <person name="Birkbeck T.H."/>
            <person name="Nilsen H.K."/>
        </authorList>
    </citation>
    <scope>NUCLEOTIDE SEQUENCE</scope>
    <source>
        <strain evidence="7">TW16_20</strain>
    </source>
</reference>
<evidence type="ECO:0000313" key="8">
    <source>
        <dbReference type="Proteomes" id="UP001236239"/>
    </source>
</evidence>
<evidence type="ECO:0000256" key="4">
    <source>
        <dbReference type="ARBA" id="ARBA00023235"/>
    </source>
</evidence>
<protein>
    <recommendedName>
        <fullName evidence="2 6">D-ribose pyranase</fullName>
        <ecNumber evidence="2 6">5.4.99.62</ecNumber>
    </recommendedName>
</protein>
<dbReference type="Pfam" id="PF05025">
    <property type="entry name" value="RbsD_FucU"/>
    <property type="match status" value="1"/>
</dbReference>
<dbReference type="EC" id="5.4.99.62" evidence="2 6"/>
<evidence type="ECO:0000256" key="2">
    <source>
        <dbReference type="ARBA" id="ARBA00012862"/>
    </source>
</evidence>
<dbReference type="NCBIfam" id="NF008761">
    <property type="entry name" value="PRK11797.1"/>
    <property type="match status" value="1"/>
</dbReference>